<evidence type="ECO:0000256" key="3">
    <source>
        <dbReference type="ARBA" id="ARBA00023082"/>
    </source>
</evidence>
<dbReference type="Gene3D" id="1.10.1740.10">
    <property type="match status" value="1"/>
</dbReference>
<dbReference type="CDD" id="cd06171">
    <property type="entry name" value="Sigma70_r4"/>
    <property type="match status" value="1"/>
</dbReference>
<evidence type="ECO:0000259" key="5">
    <source>
        <dbReference type="Pfam" id="PF04542"/>
    </source>
</evidence>
<evidence type="ECO:0000256" key="4">
    <source>
        <dbReference type="ARBA" id="ARBA00023163"/>
    </source>
</evidence>
<dbReference type="InterPro" id="IPR013249">
    <property type="entry name" value="RNA_pol_sigma70_r4_t2"/>
</dbReference>
<dbReference type="SUPFAM" id="SSF88659">
    <property type="entry name" value="Sigma3 and sigma4 domains of RNA polymerase sigma factors"/>
    <property type="match status" value="1"/>
</dbReference>
<gene>
    <name evidence="7" type="primary">sigZ_1</name>
    <name evidence="7" type="ORF">GCM10023215_46950</name>
</gene>
<organism evidence="7 8">
    <name type="scientific">Pseudonocardia yuanmonensis</name>
    <dbReference type="NCBI Taxonomy" id="1095914"/>
    <lineage>
        <taxon>Bacteria</taxon>
        <taxon>Bacillati</taxon>
        <taxon>Actinomycetota</taxon>
        <taxon>Actinomycetes</taxon>
        <taxon>Pseudonocardiales</taxon>
        <taxon>Pseudonocardiaceae</taxon>
        <taxon>Pseudonocardia</taxon>
    </lineage>
</organism>
<accession>A0ABP8XBB8</accession>
<feature type="domain" description="RNA polymerase sigma-70 region 2" evidence="5">
    <location>
        <begin position="22"/>
        <end position="87"/>
    </location>
</feature>
<dbReference type="PANTHER" id="PTHR43133">
    <property type="entry name" value="RNA POLYMERASE ECF-TYPE SIGMA FACTO"/>
    <property type="match status" value="1"/>
</dbReference>
<dbReference type="SUPFAM" id="SSF88946">
    <property type="entry name" value="Sigma2 domain of RNA polymerase sigma factors"/>
    <property type="match status" value="1"/>
</dbReference>
<evidence type="ECO:0000313" key="7">
    <source>
        <dbReference type="EMBL" id="GAA4702342.1"/>
    </source>
</evidence>
<dbReference type="InterPro" id="IPR007627">
    <property type="entry name" value="RNA_pol_sigma70_r2"/>
</dbReference>
<dbReference type="PANTHER" id="PTHR43133:SF62">
    <property type="entry name" value="RNA POLYMERASE SIGMA FACTOR SIGZ"/>
    <property type="match status" value="1"/>
</dbReference>
<comment type="similarity">
    <text evidence="1">Belongs to the sigma-70 factor family. ECF subfamily.</text>
</comment>
<evidence type="ECO:0000313" key="8">
    <source>
        <dbReference type="Proteomes" id="UP001500325"/>
    </source>
</evidence>
<dbReference type="Pfam" id="PF04542">
    <property type="entry name" value="Sigma70_r2"/>
    <property type="match status" value="1"/>
</dbReference>
<reference evidence="8" key="1">
    <citation type="journal article" date="2019" name="Int. J. Syst. Evol. Microbiol.">
        <title>The Global Catalogue of Microorganisms (GCM) 10K type strain sequencing project: providing services to taxonomists for standard genome sequencing and annotation.</title>
        <authorList>
            <consortium name="The Broad Institute Genomics Platform"/>
            <consortium name="The Broad Institute Genome Sequencing Center for Infectious Disease"/>
            <person name="Wu L."/>
            <person name="Ma J."/>
        </authorList>
    </citation>
    <scope>NUCLEOTIDE SEQUENCE [LARGE SCALE GENOMIC DNA]</scope>
    <source>
        <strain evidence="8">JCM 18055</strain>
    </source>
</reference>
<dbReference type="InterPro" id="IPR013324">
    <property type="entry name" value="RNA_pol_sigma_r3/r4-like"/>
</dbReference>
<sequence length="201" mass="22901">MTATAIDTRSSTGDATTEQVWREFGTTLQAFVRRRIDDPDRAEDVLGEIMLRIHRNLDRVEDREHLTRWVYRITRNAVVDEYRRAERDRARRGVPLEDAPGAAVSIEDEPPSALDELAVCMRPLLDRLPPEQRRALELSDLDGLTQTDAARREGVSVSGMKSRVQRGRRRLAELLNQCCQLTLDARGVPMDYDQPADCRCA</sequence>
<proteinExistence type="inferred from homology"/>
<evidence type="ECO:0000256" key="1">
    <source>
        <dbReference type="ARBA" id="ARBA00010641"/>
    </source>
</evidence>
<protein>
    <submittedName>
        <fullName evidence="7">RNA polymerase sigma factor SigZ</fullName>
    </submittedName>
</protein>
<keyword evidence="2" id="KW-0805">Transcription regulation</keyword>
<dbReference type="EMBL" id="BAABIC010000017">
    <property type="protein sequence ID" value="GAA4702342.1"/>
    <property type="molecule type" value="Genomic_DNA"/>
</dbReference>
<name>A0ABP8XBB8_9PSEU</name>
<dbReference type="Proteomes" id="UP001500325">
    <property type="component" value="Unassembled WGS sequence"/>
</dbReference>
<dbReference type="InterPro" id="IPR013325">
    <property type="entry name" value="RNA_pol_sigma_r2"/>
</dbReference>
<dbReference type="InterPro" id="IPR039425">
    <property type="entry name" value="RNA_pol_sigma-70-like"/>
</dbReference>
<dbReference type="RefSeq" id="WP_345382888.1">
    <property type="nucleotide sequence ID" value="NZ_BAABIC010000017.1"/>
</dbReference>
<keyword evidence="8" id="KW-1185">Reference proteome</keyword>
<comment type="caution">
    <text evidence="7">The sequence shown here is derived from an EMBL/GenBank/DDBJ whole genome shotgun (WGS) entry which is preliminary data.</text>
</comment>
<keyword evidence="3" id="KW-0731">Sigma factor</keyword>
<keyword evidence="4" id="KW-0804">Transcription</keyword>
<evidence type="ECO:0000259" key="6">
    <source>
        <dbReference type="Pfam" id="PF08281"/>
    </source>
</evidence>
<dbReference type="Gene3D" id="1.10.10.10">
    <property type="entry name" value="Winged helix-like DNA-binding domain superfamily/Winged helix DNA-binding domain"/>
    <property type="match status" value="1"/>
</dbReference>
<dbReference type="NCBIfam" id="TIGR02937">
    <property type="entry name" value="sigma70-ECF"/>
    <property type="match status" value="1"/>
</dbReference>
<dbReference type="InterPro" id="IPR014284">
    <property type="entry name" value="RNA_pol_sigma-70_dom"/>
</dbReference>
<evidence type="ECO:0000256" key="2">
    <source>
        <dbReference type="ARBA" id="ARBA00023015"/>
    </source>
</evidence>
<dbReference type="InterPro" id="IPR036388">
    <property type="entry name" value="WH-like_DNA-bd_sf"/>
</dbReference>
<dbReference type="Pfam" id="PF08281">
    <property type="entry name" value="Sigma70_r4_2"/>
    <property type="match status" value="1"/>
</dbReference>
<feature type="domain" description="RNA polymerase sigma factor 70 region 4 type 2" evidence="6">
    <location>
        <begin position="124"/>
        <end position="171"/>
    </location>
</feature>